<evidence type="ECO:0000256" key="6">
    <source>
        <dbReference type="ARBA" id="ARBA00022777"/>
    </source>
</evidence>
<feature type="transmembrane region" description="Helical" evidence="9">
    <location>
        <begin position="205"/>
        <end position="224"/>
    </location>
</feature>
<evidence type="ECO:0000256" key="9">
    <source>
        <dbReference type="SAM" id="Phobius"/>
    </source>
</evidence>
<evidence type="ECO:0000256" key="2">
    <source>
        <dbReference type="ARBA" id="ARBA00004370"/>
    </source>
</evidence>
<dbReference type="GO" id="GO:0000155">
    <property type="term" value="F:phosphorelay sensor kinase activity"/>
    <property type="evidence" value="ECO:0007669"/>
    <property type="project" value="InterPro"/>
</dbReference>
<keyword evidence="8 9" id="KW-0472">Membrane</keyword>
<feature type="transmembrane region" description="Helical" evidence="9">
    <location>
        <begin position="142"/>
        <end position="161"/>
    </location>
</feature>
<feature type="transmembrane region" description="Helical" evidence="9">
    <location>
        <begin position="12"/>
        <end position="30"/>
    </location>
</feature>
<dbReference type="PANTHER" id="PTHR43547:SF2">
    <property type="entry name" value="HYBRID SIGNAL TRANSDUCTION HISTIDINE KINASE C"/>
    <property type="match status" value="1"/>
</dbReference>
<dbReference type="EC" id="2.7.13.3" evidence="3"/>
<feature type="transmembrane region" description="Helical" evidence="9">
    <location>
        <begin position="76"/>
        <end position="100"/>
    </location>
</feature>
<evidence type="ECO:0000313" key="13">
    <source>
        <dbReference type="Proteomes" id="UP000473681"/>
    </source>
</evidence>
<dbReference type="EMBL" id="SWVK01000009">
    <property type="protein sequence ID" value="NFN35128.1"/>
    <property type="molecule type" value="Genomic_DNA"/>
</dbReference>
<dbReference type="PRINTS" id="PR00344">
    <property type="entry name" value="BCTRLSENSOR"/>
</dbReference>
<dbReference type="InterPro" id="IPR005467">
    <property type="entry name" value="His_kinase_dom"/>
</dbReference>
<dbReference type="Gene3D" id="1.10.287.130">
    <property type="match status" value="1"/>
</dbReference>
<feature type="transmembrane region" description="Helical" evidence="9">
    <location>
        <begin position="51"/>
        <end position="70"/>
    </location>
</feature>
<dbReference type="RefSeq" id="WP_053341692.1">
    <property type="nucleotide sequence ID" value="NZ_LFPA01000026.1"/>
</dbReference>
<organism evidence="11 14">
    <name type="scientific">Clostridium botulinum</name>
    <dbReference type="NCBI Taxonomy" id="1491"/>
    <lineage>
        <taxon>Bacteria</taxon>
        <taxon>Bacillati</taxon>
        <taxon>Bacillota</taxon>
        <taxon>Clostridia</taxon>
        <taxon>Eubacteriales</taxon>
        <taxon>Clostridiaceae</taxon>
        <taxon>Clostridium</taxon>
    </lineage>
</organism>
<keyword evidence="6 11" id="KW-0418">Kinase</keyword>
<dbReference type="Pfam" id="PF00512">
    <property type="entry name" value="HisKA"/>
    <property type="match status" value="1"/>
</dbReference>
<comment type="subcellular location">
    <subcellularLocation>
        <location evidence="2">Membrane</location>
    </subcellularLocation>
</comment>
<gene>
    <name evidence="11" type="ORF">FC774_01690</name>
    <name evidence="12" type="ORF">FDB51_08290</name>
</gene>
<evidence type="ECO:0000256" key="5">
    <source>
        <dbReference type="ARBA" id="ARBA00022679"/>
    </source>
</evidence>
<dbReference type="FunFam" id="3.30.565.10:FF:000006">
    <property type="entry name" value="Sensor histidine kinase WalK"/>
    <property type="match status" value="1"/>
</dbReference>
<name>A0A6B4FET3_CLOBO</name>
<keyword evidence="7" id="KW-0902">Two-component regulatory system</keyword>
<keyword evidence="9" id="KW-1133">Transmembrane helix</keyword>
<evidence type="ECO:0000256" key="7">
    <source>
        <dbReference type="ARBA" id="ARBA00023012"/>
    </source>
</evidence>
<dbReference type="Gene3D" id="3.30.565.10">
    <property type="entry name" value="Histidine kinase-like ATPase, C-terminal domain"/>
    <property type="match status" value="1"/>
</dbReference>
<dbReference type="InterPro" id="IPR036890">
    <property type="entry name" value="HATPase_C_sf"/>
</dbReference>
<protein>
    <recommendedName>
        <fullName evidence="3">histidine kinase</fullName>
        <ecNumber evidence="3">2.7.13.3</ecNumber>
    </recommendedName>
</protein>
<dbReference type="InterPro" id="IPR003661">
    <property type="entry name" value="HisK_dim/P_dom"/>
</dbReference>
<evidence type="ECO:0000313" key="12">
    <source>
        <dbReference type="EMBL" id="NFN35128.1"/>
    </source>
</evidence>
<proteinExistence type="predicted"/>
<dbReference type="PROSITE" id="PS50109">
    <property type="entry name" value="HIS_KIN"/>
    <property type="match status" value="1"/>
</dbReference>
<dbReference type="CDD" id="cd00082">
    <property type="entry name" value="HisKA"/>
    <property type="match status" value="1"/>
</dbReference>
<keyword evidence="5" id="KW-0808">Transferase</keyword>
<dbReference type="GO" id="GO:0016020">
    <property type="term" value="C:membrane"/>
    <property type="evidence" value="ECO:0007669"/>
    <property type="project" value="UniProtKB-SubCell"/>
</dbReference>
<dbReference type="AlphaFoldDB" id="A0A6B4FET3"/>
<reference evidence="13 14" key="1">
    <citation type="submission" date="2019-04" db="EMBL/GenBank/DDBJ databases">
        <title>Genome sequencing of Clostridium botulinum Groups I-IV and Clostridium butyricum.</title>
        <authorList>
            <person name="Brunt J."/>
            <person name="Van Vliet A.H.M."/>
            <person name="Stringer S.C."/>
            <person name="Carter A.T."/>
            <person name="Peck M.W."/>
        </authorList>
    </citation>
    <scope>NUCLEOTIDE SEQUENCE [LARGE SCALE GENOMIC DNA]</scope>
    <source>
        <strain evidence="11 14">1605</strain>
        <strain evidence="12 13">CB-K-33E</strain>
    </source>
</reference>
<evidence type="ECO:0000256" key="1">
    <source>
        <dbReference type="ARBA" id="ARBA00000085"/>
    </source>
</evidence>
<dbReference type="Proteomes" id="UP000476820">
    <property type="component" value="Unassembled WGS sequence"/>
</dbReference>
<dbReference type="InterPro" id="IPR003594">
    <property type="entry name" value="HATPase_dom"/>
</dbReference>
<dbReference type="Pfam" id="PF02518">
    <property type="entry name" value="HATPase_c"/>
    <property type="match status" value="1"/>
</dbReference>
<accession>A0A6B4FET3</accession>
<keyword evidence="4" id="KW-0597">Phosphoprotein</keyword>
<evidence type="ECO:0000313" key="14">
    <source>
        <dbReference type="Proteomes" id="UP000476820"/>
    </source>
</evidence>
<feature type="transmembrane region" description="Helical" evidence="9">
    <location>
        <begin position="236"/>
        <end position="255"/>
    </location>
</feature>
<dbReference type="FunFam" id="1.10.287.130:FF:000001">
    <property type="entry name" value="Two-component sensor histidine kinase"/>
    <property type="match status" value="1"/>
</dbReference>
<evidence type="ECO:0000259" key="10">
    <source>
        <dbReference type="PROSITE" id="PS50109"/>
    </source>
</evidence>
<evidence type="ECO:0000256" key="8">
    <source>
        <dbReference type="ARBA" id="ARBA00023136"/>
    </source>
</evidence>
<dbReference type="EMBL" id="SWOV01000003">
    <property type="protein sequence ID" value="NFF86623.1"/>
    <property type="molecule type" value="Genomic_DNA"/>
</dbReference>
<dbReference type="PANTHER" id="PTHR43547">
    <property type="entry name" value="TWO-COMPONENT HISTIDINE KINASE"/>
    <property type="match status" value="1"/>
</dbReference>
<dbReference type="InterPro" id="IPR036097">
    <property type="entry name" value="HisK_dim/P_sf"/>
</dbReference>
<dbReference type="SUPFAM" id="SSF47384">
    <property type="entry name" value="Homodimeric domain of signal transducing histidine kinase"/>
    <property type="match status" value="1"/>
</dbReference>
<evidence type="ECO:0000256" key="4">
    <source>
        <dbReference type="ARBA" id="ARBA00022553"/>
    </source>
</evidence>
<comment type="caution">
    <text evidence="11">The sequence shown here is derived from an EMBL/GenBank/DDBJ whole genome shotgun (WGS) entry which is preliminary data.</text>
</comment>
<evidence type="ECO:0000256" key="3">
    <source>
        <dbReference type="ARBA" id="ARBA00012438"/>
    </source>
</evidence>
<dbReference type="CDD" id="cd00075">
    <property type="entry name" value="HATPase"/>
    <property type="match status" value="1"/>
</dbReference>
<evidence type="ECO:0000313" key="11">
    <source>
        <dbReference type="EMBL" id="NFF86623.1"/>
    </source>
</evidence>
<dbReference type="SMART" id="SM00387">
    <property type="entry name" value="HATPase_c"/>
    <property type="match status" value="1"/>
</dbReference>
<dbReference type="SUPFAM" id="SSF55874">
    <property type="entry name" value="ATPase domain of HSP90 chaperone/DNA topoisomerase II/histidine kinase"/>
    <property type="match status" value="1"/>
</dbReference>
<sequence length="547" mass="64178">MLTEGIKGINKKLITIILINLISFYLIFRLNIIIANNVNLSSLTLVKDIKGINYIIGFISVFCCFLYYYLYEDNYFYMFSLTYVSIYSEFLIVDFLTRYIDVMSLMRSNSSFIGLASIFRTVLLYLTIFNKNKITKLLCKNRLIGVMLVLVFNVLCVLMDLNIMQYYSHIINIDVLMKIKKVINLATYMLILEVCVKYFKEKEFNYFITFASLSVMFLSRILLVKSLYKDESMMYALNRCLLALGFLIIIISLFWEIITKSKENKELSYEVVNQKNEMYKLKEEEEMRSQFFANISHELRTPLNIIISSFQLLRMYNYNEEEFLKYYNKYENTISQNCSRMLRLINNIIDVTKFDAGCFKMNFVNCEIVSLVENVTLSIAEYEKARKRNIIFDTDCEFLEIKCDPENMERAILNLLSNAIKFTSDNGNIFVNIESENNDKYLSITIKDDGIGIPKDFRKSIFERFVQVDKSFRRNVEGSGIGLSLVKYIVNSHDGEIYLKDTEKKGCEFIINLPNVKIEEELDEAEFNLHKKDEIDSKILIELSDIK</sequence>
<feature type="domain" description="Histidine kinase" evidence="10">
    <location>
        <begin position="294"/>
        <end position="517"/>
    </location>
</feature>
<dbReference type="InterPro" id="IPR004358">
    <property type="entry name" value="Sig_transdc_His_kin-like_C"/>
</dbReference>
<dbReference type="Proteomes" id="UP000473681">
    <property type="component" value="Unassembled WGS sequence"/>
</dbReference>
<dbReference type="SMART" id="SM00388">
    <property type="entry name" value="HisKA"/>
    <property type="match status" value="1"/>
</dbReference>
<keyword evidence="9" id="KW-0812">Transmembrane</keyword>
<feature type="transmembrane region" description="Helical" evidence="9">
    <location>
        <begin position="112"/>
        <end position="130"/>
    </location>
</feature>
<comment type="catalytic activity">
    <reaction evidence="1">
        <text>ATP + protein L-histidine = ADP + protein N-phospho-L-histidine.</text>
        <dbReference type="EC" id="2.7.13.3"/>
    </reaction>
</comment>